<dbReference type="Proteomes" id="UP000007875">
    <property type="component" value="Unassembled WGS sequence"/>
</dbReference>
<evidence type="ECO:0000313" key="2">
    <source>
        <dbReference type="Ensembl" id="ENSCSAVP00000014999.1"/>
    </source>
</evidence>
<feature type="transmembrane region" description="Helical" evidence="1">
    <location>
        <begin position="63"/>
        <end position="85"/>
    </location>
</feature>
<dbReference type="PROSITE" id="PS51257">
    <property type="entry name" value="PROKAR_LIPOPROTEIN"/>
    <property type="match status" value="1"/>
</dbReference>
<dbReference type="Ensembl" id="ENSCSAVT00000015173.1">
    <property type="protein sequence ID" value="ENSCSAVP00000014999.1"/>
    <property type="gene ID" value="ENSCSAVG00000008783.1"/>
</dbReference>
<dbReference type="HOGENOM" id="CLU_2426375_0_0_1"/>
<keyword evidence="1" id="KW-1133">Transmembrane helix</keyword>
<sequence length="91" mass="10890">MRKFHFRNKQSAFHPTMSLGCFILYGNLLTHHDVTCTRQPPFIVQNFNNFISIKDKILTNLLIFYQCYLLSFILMCFFLCYLLFISIQCYS</sequence>
<dbReference type="InParanoid" id="H2ZBN4"/>
<keyword evidence="3" id="KW-1185">Reference proteome</keyword>
<reference evidence="2" key="3">
    <citation type="submission" date="2025-09" db="UniProtKB">
        <authorList>
            <consortium name="Ensembl"/>
        </authorList>
    </citation>
    <scope>IDENTIFICATION</scope>
</reference>
<keyword evidence="1" id="KW-0472">Membrane</keyword>
<proteinExistence type="predicted"/>
<keyword evidence="1" id="KW-0812">Transmembrane</keyword>
<dbReference type="AlphaFoldDB" id="H2ZBN4"/>
<evidence type="ECO:0000256" key="1">
    <source>
        <dbReference type="SAM" id="Phobius"/>
    </source>
</evidence>
<name>H2ZBN4_CIOSA</name>
<evidence type="ECO:0000313" key="3">
    <source>
        <dbReference type="Proteomes" id="UP000007875"/>
    </source>
</evidence>
<reference evidence="3" key="1">
    <citation type="submission" date="2003-08" db="EMBL/GenBank/DDBJ databases">
        <authorList>
            <person name="Birren B."/>
            <person name="Nusbaum C."/>
            <person name="Abebe A."/>
            <person name="Abouelleil A."/>
            <person name="Adekoya E."/>
            <person name="Ait-zahra M."/>
            <person name="Allen N."/>
            <person name="Allen T."/>
            <person name="An P."/>
            <person name="Anderson M."/>
            <person name="Anderson S."/>
            <person name="Arachchi H."/>
            <person name="Armbruster J."/>
            <person name="Bachantsang P."/>
            <person name="Baldwin J."/>
            <person name="Barry A."/>
            <person name="Bayul T."/>
            <person name="Blitshsteyn B."/>
            <person name="Bloom T."/>
            <person name="Blye J."/>
            <person name="Boguslavskiy L."/>
            <person name="Borowsky M."/>
            <person name="Boukhgalter B."/>
            <person name="Brunache A."/>
            <person name="Butler J."/>
            <person name="Calixte N."/>
            <person name="Calvo S."/>
            <person name="Camarata J."/>
            <person name="Campo K."/>
            <person name="Chang J."/>
            <person name="Cheshatsang Y."/>
            <person name="Citroen M."/>
            <person name="Collymore A."/>
            <person name="Considine T."/>
            <person name="Cook A."/>
            <person name="Cooke P."/>
            <person name="Corum B."/>
            <person name="Cuomo C."/>
            <person name="David R."/>
            <person name="Dawoe T."/>
            <person name="Degray S."/>
            <person name="Dodge S."/>
            <person name="Dooley K."/>
            <person name="Dorje P."/>
            <person name="Dorjee K."/>
            <person name="Dorris L."/>
            <person name="Duffey N."/>
            <person name="Dupes A."/>
            <person name="Elkins T."/>
            <person name="Engels R."/>
            <person name="Erickson J."/>
            <person name="Farina A."/>
            <person name="Faro S."/>
            <person name="Ferreira P."/>
            <person name="Fischer H."/>
            <person name="Fitzgerald M."/>
            <person name="Foley K."/>
            <person name="Gage D."/>
            <person name="Galagan J."/>
            <person name="Gearin G."/>
            <person name="Gnerre S."/>
            <person name="Gnirke A."/>
            <person name="Goyette A."/>
            <person name="Graham J."/>
            <person name="Grandbois E."/>
            <person name="Gyaltsen K."/>
            <person name="Hafez N."/>
            <person name="Hagopian D."/>
            <person name="Hagos B."/>
            <person name="Hall J."/>
            <person name="Hatcher B."/>
            <person name="Heller A."/>
            <person name="Higgins H."/>
            <person name="Honan T."/>
            <person name="Horn A."/>
            <person name="Houde N."/>
            <person name="Hughes L."/>
            <person name="Hulme W."/>
            <person name="Husby E."/>
            <person name="Iliev I."/>
            <person name="Jaffe D."/>
            <person name="Jones C."/>
            <person name="Kamal M."/>
            <person name="Kamat A."/>
            <person name="Kamvysselis M."/>
            <person name="Karlsson E."/>
            <person name="Kells C."/>
            <person name="Kieu A."/>
            <person name="Kisner P."/>
            <person name="Kodira C."/>
            <person name="Kulbokas E."/>
            <person name="Labutti K."/>
            <person name="Lama D."/>
            <person name="Landers T."/>
            <person name="Leger J."/>
            <person name="Levine S."/>
            <person name="Lewis D."/>
            <person name="Lewis T."/>
            <person name="Lindblad-toh K."/>
            <person name="Liu X."/>
            <person name="Lokyitsang T."/>
            <person name="Lokyitsang Y."/>
            <person name="Lucien O."/>
            <person name="Lui A."/>
            <person name="Ma L.J."/>
            <person name="Mabbitt R."/>
            <person name="Macdonald J."/>
            <person name="Maclean C."/>
            <person name="Major J."/>
            <person name="Manning J."/>
            <person name="Marabella R."/>
            <person name="Maru K."/>
            <person name="Matthews C."/>
            <person name="Mauceli E."/>
            <person name="Mccarthy M."/>
            <person name="Mcdonough S."/>
            <person name="Mcghee T."/>
            <person name="Meldrim J."/>
            <person name="Meneus L."/>
            <person name="Mesirov J."/>
            <person name="Mihalev A."/>
            <person name="Mihova T."/>
            <person name="Mikkelsen T."/>
            <person name="Mlenga V."/>
            <person name="Moru K."/>
            <person name="Mozes J."/>
            <person name="Mulrain L."/>
            <person name="Munson G."/>
            <person name="Naylor J."/>
            <person name="Newes C."/>
            <person name="Nguyen C."/>
            <person name="Nguyen N."/>
            <person name="Nguyen T."/>
            <person name="Nicol R."/>
            <person name="Nielsen C."/>
            <person name="Nizzari M."/>
            <person name="Norbu C."/>
            <person name="Norbu N."/>
            <person name="O'donnell P."/>
            <person name="Okoawo O."/>
            <person name="O'leary S."/>
            <person name="Omotosho B."/>
            <person name="O'neill K."/>
            <person name="Osman S."/>
            <person name="Parker S."/>
            <person name="Perrin D."/>
            <person name="Phunkhang P."/>
            <person name="Piqani B."/>
            <person name="Purcell S."/>
            <person name="Rachupka T."/>
            <person name="Ramasamy U."/>
            <person name="Rameau R."/>
            <person name="Ray V."/>
            <person name="Raymond C."/>
            <person name="Retta R."/>
            <person name="Richardson S."/>
            <person name="Rise C."/>
            <person name="Rodriguez J."/>
            <person name="Rogers J."/>
            <person name="Rogov P."/>
            <person name="Rutman M."/>
            <person name="Schupbach R."/>
            <person name="Seaman C."/>
            <person name="Settipalli S."/>
            <person name="Sharpe T."/>
            <person name="Sheridan J."/>
            <person name="Sherpa N."/>
            <person name="Shi J."/>
            <person name="Smirnov S."/>
            <person name="Smith C."/>
            <person name="Sougnez C."/>
            <person name="Spencer B."/>
            <person name="Stalker J."/>
            <person name="Stange-thomann N."/>
            <person name="Stavropoulos S."/>
            <person name="Stetson K."/>
            <person name="Stone C."/>
            <person name="Stone S."/>
            <person name="Stubbs M."/>
            <person name="Talamas J."/>
            <person name="Tchuinga P."/>
            <person name="Tenzing P."/>
            <person name="Tesfaye S."/>
            <person name="Theodore J."/>
            <person name="Thoulutsang Y."/>
            <person name="Topham K."/>
            <person name="Towey S."/>
            <person name="Tsamla T."/>
            <person name="Tsomo N."/>
            <person name="Vallee D."/>
            <person name="Vassiliev H."/>
            <person name="Venkataraman V."/>
            <person name="Vinson J."/>
            <person name="Vo A."/>
            <person name="Wade C."/>
            <person name="Wang S."/>
            <person name="Wangchuk T."/>
            <person name="Wangdi T."/>
            <person name="Whittaker C."/>
            <person name="Wilkinson J."/>
            <person name="Wu Y."/>
            <person name="Wyman D."/>
            <person name="Yadav S."/>
            <person name="Yang S."/>
            <person name="Yang X."/>
            <person name="Yeager S."/>
            <person name="Yee E."/>
            <person name="Young G."/>
            <person name="Zainoun J."/>
            <person name="Zembeck L."/>
            <person name="Zimmer A."/>
            <person name="Zody M."/>
            <person name="Lander E."/>
        </authorList>
    </citation>
    <scope>NUCLEOTIDE SEQUENCE [LARGE SCALE GENOMIC DNA]</scope>
</reference>
<protein>
    <submittedName>
        <fullName evidence="2">Uncharacterized protein</fullName>
    </submittedName>
</protein>
<organism evidence="2 3">
    <name type="scientific">Ciona savignyi</name>
    <name type="common">Pacific transparent sea squirt</name>
    <dbReference type="NCBI Taxonomy" id="51511"/>
    <lineage>
        <taxon>Eukaryota</taxon>
        <taxon>Metazoa</taxon>
        <taxon>Chordata</taxon>
        <taxon>Tunicata</taxon>
        <taxon>Ascidiacea</taxon>
        <taxon>Phlebobranchia</taxon>
        <taxon>Cionidae</taxon>
        <taxon>Ciona</taxon>
    </lineage>
</organism>
<accession>H2ZBN4</accession>
<reference evidence="2" key="2">
    <citation type="submission" date="2025-08" db="UniProtKB">
        <authorList>
            <consortium name="Ensembl"/>
        </authorList>
    </citation>
    <scope>IDENTIFICATION</scope>
</reference>